<gene>
    <name evidence="1" type="ORF">HQ945_12000</name>
</gene>
<organism evidence="1 2">
    <name type="scientific">Phyllobacterium pellucidum</name>
    <dbReference type="NCBI Taxonomy" id="2740464"/>
    <lineage>
        <taxon>Bacteria</taxon>
        <taxon>Pseudomonadati</taxon>
        <taxon>Pseudomonadota</taxon>
        <taxon>Alphaproteobacteria</taxon>
        <taxon>Hyphomicrobiales</taxon>
        <taxon>Phyllobacteriaceae</taxon>
        <taxon>Phyllobacterium</taxon>
    </lineage>
</organism>
<keyword evidence="2" id="KW-1185">Reference proteome</keyword>
<dbReference type="Proteomes" id="UP000550508">
    <property type="component" value="Unassembled WGS sequence"/>
</dbReference>
<evidence type="ECO:0000313" key="2">
    <source>
        <dbReference type="Proteomes" id="UP000550508"/>
    </source>
</evidence>
<protein>
    <recommendedName>
        <fullName evidence="3">DUF2188 domain-containing protein</fullName>
    </recommendedName>
</protein>
<name>A0A849VTJ1_9HYPH</name>
<reference evidence="1 2" key="1">
    <citation type="submission" date="2020-05" db="EMBL/GenBank/DDBJ databases">
        <authorList>
            <person name="Kim M.K."/>
        </authorList>
    </citation>
    <scope>NUCLEOTIDE SEQUENCE [LARGE SCALE GENOMIC DNA]</scope>
    <source>
        <strain evidence="1 2">BT25</strain>
    </source>
</reference>
<evidence type="ECO:0008006" key="3">
    <source>
        <dbReference type="Google" id="ProtNLM"/>
    </source>
</evidence>
<proteinExistence type="predicted"/>
<dbReference type="RefSeq" id="WP_162737192.1">
    <property type="nucleotide sequence ID" value="NZ_JABUMX010000002.1"/>
</dbReference>
<sequence length="57" mass="5999">MSGEPGEKVTVNQKNDDGLWYYAITAEGKQGPKVGPFDTEEAALAAGEDRLAKGESA</sequence>
<dbReference type="EMBL" id="JABUMX010000002">
    <property type="protein sequence ID" value="NTS31979.1"/>
    <property type="molecule type" value="Genomic_DNA"/>
</dbReference>
<accession>A0A849VTJ1</accession>
<evidence type="ECO:0000313" key="1">
    <source>
        <dbReference type="EMBL" id="NTS31979.1"/>
    </source>
</evidence>
<comment type="caution">
    <text evidence="1">The sequence shown here is derived from an EMBL/GenBank/DDBJ whole genome shotgun (WGS) entry which is preliminary data.</text>
</comment>
<dbReference type="AlphaFoldDB" id="A0A849VTJ1"/>